<dbReference type="EMBL" id="VSSQ01000730">
    <property type="protein sequence ID" value="MPM00433.1"/>
    <property type="molecule type" value="Genomic_DNA"/>
</dbReference>
<sequence>MELKVGDIVMLKSGGPNMTIAEFGDYNYSGREQAKCVWFQGIKRYEDIFEKDTLVTLTQITI</sequence>
<evidence type="ECO:0008006" key="2">
    <source>
        <dbReference type="Google" id="ProtNLM"/>
    </source>
</evidence>
<dbReference type="AlphaFoldDB" id="A0A644WCY9"/>
<name>A0A644WCY9_9ZZZZ</name>
<organism evidence="1">
    <name type="scientific">bioreactor metagenome</name>
    <dbReference type="NCBI Taxonomy" id="1076179"/>
    <lineage>
        <taxon>unclassified sequences</taxon>
        <taxon>metagenomes</taxon>
        <taxon>ecological metagenomes</taxon>
    </lineage>
</organism>
<proteinExistence type="predicted"/>
<comment type="caution">
    <text evidence="1">The sequence shown here is derived from an EMBL/GenBank/DDBJ whole genome shotgun (WGS) entry which is preliminary data.</text>
</comment>
<protein>
    <recommendedName>
        <fullName evidence="2">DUF2158 domain-containing protein</fullName>
    </recommendedName>
</protein>
<reference evidence="1" key="1">
    <citation type="submission" date="2019-08" db="EMBL/GenBank/DDBJ databases">
        <authorList>
            <person name="Kucharzyk K."/>
            <person name="Murdoch R.W."/>
            <person name="Higgins S."/>
            <person name="Loffler F."/>
        </authorList>
    </citation>
    <scope>NUCLEOTIDE SEQUENCE</scope>
</reference>
<dbReference type="InterPro" id="IPR019226">
    <property type="entry name" value="DUF2158"/>
</dbReference>
<accession>A0A644WCY9</accession>
<dbReference type="Pfam" id="PF09926">
    <property type="entry name" value="DUF2158"/>
    <property type="match status" value="1"/>
</dbReference>
<evidence type="ECO:0000313" key="1">
    <source>
        <dbReference type="EMBL" id="MPM00433.1"/>
    </source>
</evidence>
<gene>
    <name evidence="1" type="ORF">SDC9_46657</name>
</gene>